<organism evidence="1 2">
    <name type="scientific">Diaporthe helianthi</name>
    <dbReference type="NCBI Taxonomy" id="158607"/>
    <lineage>
        <taxon>Eukaryota</taxon>
        <taxon>Fungi</taxon>
        <taxon>Dikarya</taxon>
        <taxon>Ascomycota</taxon>
        <taxon>Pezizomycotina</taxon>
        <taxon>Sordariomycetes</taxon>
        <taxon>Sordariomycetidae</taxon>
        <taxon>Diaporthales</taxon>
        <taxon>Diaporthaceae</taxon>
        <taxon>Diaporthe</taxon>
    </lineage>
</organism>
<dbReference type="AlphaFoldDB" id="A0A2P5HF51"/>
<name>A0A2P5HF51_DIAHE</name>
<evidence type="ECO:0000313" key="2">
    <source>
        <dbReference type="Proteomes" id="UP000094444"/>
    </source>
</evidence>
<dbReference type="EMBL" id="MAVT02003008">
    <property type="protein sequence ID" value="POS68867.1"/>
    <property type="molecule type" value="Genomic_DNA"/>
</dbReference>
<comment type="caution">
    <text evidence="1">The sequence shown here is derived from an EMBL/GenBank/DDBJ whole genome shotgun (WGS) entry which is preliminary data.</text>
</comment>
<keyword evidence="2" id="KW-1185">Reference proteome</keyword>
<reference evidence="1" key="1">
    <citation type="submission" date="2017-09" db="EMBL/GenBank/DDBJ databases">
        <title>Polyketide synthases of a Diaporthe helianthi virulent isolate.</title>
        <authorList>
            <person name="Baroncelli R."/>
        </authorList>
    </citation>
    <scope>NUCLEOTIDE SEQUENCE [LARGE SCALE GENOMIC DNA]</scope>
    <source>
        <strain evidence="1">7/96</strain>
    </source>
</reference>
<protein>
    <submittedName>
        <fullName evidence="1">Uncharacterized protein</fullName>
    </submittedName>
</protein>
<evidence type="ECO:0000313" key="1">
    <source>
        <dbReference type="EMBL" id="POS68867.1"/>
    </source>
</evidence>
<accession>A0A2P5HF51</accession>
<dbReference type="InParanoid" id="A0A2P5HF51"/>
<sequence length="145" mass="16623">MNHAKVLGLAKTWLAKCKCVPEQRFKNEGYKYPTRLVNLAGLKKHGTIDTKNWKYHEDVGLNELGNTLVNLINKDSPGWPKSDDDMEDKEYVTLSHKWGGTDKPTRLTKGTENAYREGVPLRELPRTFQDAIHFALRVSSKVHYI</sequence>
<gene>
    <name evidence="1" type="ORF">DHEL01_v212740</name>
</gene>
<dbReference type="OrthoDB" id="5362512at2759"/>
<proteinExistence type="predicted"/>
<dbReference type="Proteomes" id="UP000094444">
    <property type="component" value="Unassembled WGS sequence"/>
</dbReference>